<sequence length="303" mass="33565">MADFLKPGLGPFIDSLTQTWQDDLYDYDSVPRPDKGPLIFSPHDFLSITQFIFYVPMVITAIVLVIRNGRIRPRMTLWPLIPFTLVRLAGGPILIALQKNMHEDGSLHAGLLTSAVILLHLGAVLLFVADLDLTRLVLLDKFGDGPFTSAIIIVLRLLLFGAACLLGAGGGIGSGEHLAFHIIGQILTLVGYIIFALDFLILTSVQVYCYYRKAILLPTAHRVLRGALLASPFILVRIIYGIVEARRFDDRAIIWLPIYDNPETSSIIMFFFMALAMEYIALVVYLWSGFSIPRDGTEAEATG</sequence>
<dbReference type="InterPro" id="IPR056119">
    <property type="entry name" value="DUF7702"/>
</dbReference>
<keyword evidence="1" id="KW-0472">Membrane</keyword>
<dbReference type="PANTHER" id="PTHR42109:SF2">
    <property type="entry name" value="INTEGRAL MEMBRANE PROTEIN"/>
    <property type="match status" value="1"/>
</dbReference>
<feature type="transmembrane region" description="Helical" evidence="1">
    <location>
        <begin position="77"/>
        <end position="97"/>
    </location>
</feature>
<feature type="transmembrane region" description="Helical" evidence="1">
    <location>
        <begin position="267"/>
        <end position="287"/>
    </location>
</feature>
<evidence type="ECO:0000313" key="4">
    <source>
        <dbReference type="Proteomes" id="UP000594364"/>
    </source>
</evidence>
<feature type="transmembrane region" description="Helical" evidence="1">
    <location>
        <begin position="150"/>
        <end position="172"/>
    </location>
</feature>
<organism evidence="3 4">
    <name type="scientific">Epichloe festucae (strain Fl1)</name>
    <dbReference type="NCBI Taxonomy" id="877507"/>
    <lineage>
        <taxon>Eukaryota</taxon>
        <taxon>Fungi</taxon>
        <taxon>Dikarya</taxon>
        <taxon>Ascomycota</taxon>
        <taxon>Pezizomycotina</taxon>
        <taxon>Sordariomycetes</taxon>
        <taxon>Hypocreomycetidae</taxon>
        <taxon>Hypocreales</taxon>
        <taxon>Clavicipitaceae</taxon>
        <taxon>Epichloe</taxon>
    </lineage>
</organism>
<dbReference type="Pfam" id="PF24800">
    <property type="entry name" value="DUF7702"/>
    <property type="match status" value="1"/>
</dbReference>
<protein>
    <recommendedName>
        <fullName evidence="2">DUF7702 domain-containing protein</fullName>
    </recommendedName>
</protein>
<keyword evidence="1" id="KW-1133">Transmembrane helix</keyword>
<dbReference type="EMBL" id="CP031389">
    <property type="protein sequence ID" value="QPH11192.1"/>
    <property type="molecule type" value="Genomic_DNA"/>
</dbReference>
<reference evidence="3 4" key="1">
    <citation type="journal article" date="2018" name="PLoS Genet.">
        <title>Repeat elements organise 3D genome structure and mediate transcription in the filamentous fungus Epichloe festucae.</title>
        <authorList>
            <person name="Winter D.J."/>
            <person name="Ganley A.R.D."/>
            <person name="Young C.A."/>
            <person name="Liachko I."/>
            <person name="Schardl C.L."/>
            <person name="Dupont P.Y."/>
            <person name="Berry D."/>
            <person name="Ram A."/>
            <person name="Scott B."/>
            <person name="Cox M.P."/>
        </authorList>
    </citation>
    <scope>NUCLEOTIDE SEQUENCE [LARGE SCALE GENOMIC DNA]</scope>
    <source>
        <strain evidence="3 4">Fl1</strain>
    </source>
</reference>
<accession>A0A7U3Q0A1</accession>
<evidence type="ECO:0000256" key="1">
    <source>
        <dbReference type="SAM" id="Phobius"/>
    </source>
</evidence>
<proteinExistence type="predicted"/>
<dbReference type="AlphaFoldDB" id="A0A7U3Q0A1"/>
<dbReference type="Proteomes" id="UP000594364">
    <property type="component" value="Chromosome 5"/>
</dbReference>
<dbReference type="PANTHER" id="PTHR42109">
    <property type="entry name" value="UNPLACED GENOMIC SCAFFOLD UM_SCAF_CONTIG_1.265, WHOLE GENOME SHOTGUN SEQUENCE"/>
    <property type="match status" value="1"/>
</dbReference>
<gene>
    <name evidence="3" type="ORF">C2857_002848</name>
</gene>
<evidence type="ECO:0000313" key="3">
    <source>
        <dbReference type="EMBL" id="QPH11192.1"/>
    </source>
</evidence>
<dbReference type="OrthoDB" id="2560628at2759"/>
<feature type="transmembrane region" description="Helical" evidence="1">
    <location>
        <begin position="109"/>
        <end position="129"/>
    </location>
</feature>
<name>A0A7U3Q0A1_EPIFF</name>
<keyword evidence="1" id="KW-0812">Transmembrane</keyword>
<keyword evidence="4" id="KW-1185">Reference proteome</keyword>
<feature type="transmembrane region" description="Helical" evidence="1">
    <location>
        <begin position="223"/>
        <end position="243"/>
    </location>
</feature>
<evidence type="ECO:0000259" key="2">
    <source>
        <dbReference type="Pfam" id="PF24800"/>
    </source>
</evidence>
<feature type="transmembrane region" description="Helical" evidence="1">
    <location>
        <begin position="45"/>
        <end position="65"/>
    </location>
</feature>
<feature type="domain" description="DUF7702" evidence="2">
    <location>
        <begin position="42"/>
        <end position="292"/>
    </location>
</feature>
<feature type="transmembrane region" description="Helical" evidence="1">
    <location>
        <begin position="178"/>
        <end position="211"/>
    </location>
</feature>